<evidence type="ECO:0000313" key="6">
    <source>
        <dbReference type="EMBL" id="VEG45984.1"/>
    </source>
</evidence>
<feature type="binding site" evidence="4">
    <location>
        <begin position="139"/>
        <end position="147"/>
    </location>
    <ligand>
        <name>ATP</name>
        <dbReference type="ChEBI" id="CHEBI:30616"/>
    </ligand>
</feature>
<dbReference type="Gene3D" id="3.40.50.10420">
    <property type="entry name" value="NagB/RpiA/CoA transferase-like"/>
    <property type="match status" value="1"/>
</dbReference>
<gene>
    <name evidence="6" type="ORF">NCTC10485_00868</name>
</gene>
<dbReference type="InterPro" id="IPR002698">
    <property type="entry name" value="FTHF_cligase"/>
</dbReference>
<dbReference type="Proteomes" id="UP000282551">
    <property type="component" value="Chromosome"/>
</dbReference>
<accession>A0A3S4S6F7</accession>
<dbReference type="NCBIfam" id="TIGR02727">
    <property type="entry name" value="MTHFS_bact"/>
    <property type="match status" value="1"/>
</dbReference>
<evidence type="ECO:0000256" key="5">
    <source>
        <dbReference type="RuleBase" id="RU361279"/>
    </source>
</evidence>
<dbReference type="PANTHER" id="PTHR23407:SF1">
    <property type="entry name" value="5-FORMYLTETRAHYDROFOLATE CYCLO-LIGASE"/>
    <property type="match status" value="1"/>
</dbReference>
<dbReference type="PIRSF" id="PIRSF006806">
    <property type="entry name" value="FTHF_cligase"/>
    <property type="match status" value="1"/>
</dbReference>
<comment type="catalytic activity">
    <reaction evidence="5">
        <text>(6S)-5-formyl-5,6,7,8-tetrahydrofolate + ATP = (6R)-5,10-methenyltetrahydrofolate + ADP + phosphate</text>
        <dbReference type="Rhea" id="RHEA:10488"/>
        <dbReference type="ChEBI" id="CHEBI:30616"/>
        <dbReference type="ChEBI" id="CHEBI:43474"/>
        <dbReference type="ChEBI" id="CHEBI:57455"/>
        <dbReference type="ChEBI" id="CHEBI:57457"/>
        <dbReference type="ChEBI" id="CHEBI:456216"/>
        <dbReference type="EC" id="6.3.3.2"/>
    </reaction>
</comment>
<keyword evidence="5" id="KW-0479">Metal-binding</keyword>
<dbReference type="GO" id="GO:0009396">
    <property type="term" value="P:folic acid-containing compound biosynthetic process"/>
    <property type="evidence" value="ECO:0007669"/>
    <property type="project" value="TreeGrafter"/>
</dbReference>
<protein>
    <recommendedName>
        <fullName evidence="5">5-formyltetrahydrofolate cyclo-ligase</fullName>
        <ecNumber evidence="5">6.3.3.2</ecNumber>
    </recommendedName>
</protein>
<dbReference type="AlphaFoldDB" id="A0A3S4S6F7"/>
<dbReference type="InterPro" id="IPR024185">
    <property type="entry name" value="FTHF_cligase-like_sf"/>
</dbReference>
<dbReference type="OrthoDB" id="3242798at2"/>
<proteinExistence type="inferred from homology"/>
<dbReference type="GO" id="GO:0046872">
    <property type="term" value="F:metal ion binding"/>
    <property type="evidence" value="ECO:0007669"/>
    <property type="project" value="UniProtKB-KW"/>
</dbReference>
<evidence type="ECO:0000256" key="1">
    <source>
        <dbReference type="ARBA" id="ARBA00010638"/>
    </source>
</evidence>
<evidence type="ECO:0000256" key="2">
    <source>
        <dbReference type="ARBA" id="ARBA00022741"/>
    </source>
</evidence>
<evidence type="ECO:0000256" key="3">
    <source>
        <dbReference type="ARBA" id="ARBA00022840"/>
    </source>
</evidence>
<name>A0A3S4S6F7_MYCCI</name>
<dbReference type="EMBL" id="LR134355">
    <property type="protein sequence ID" value="VEG45984.1"/>
    <property type="molecule type" value="Genomic_DNA"/>
</dbReference>
<sequence length="195" mass="20636">MTPDAKAELRTRLIAARKALPAQQRAAEAEAVTSALLGWLPARARTVCAYVPVGTEPGSPAMLDALDGAGLRVLLPLTITAGPERTPLPLRWARYVPGELAQADFGLLEPIGARLPAEAISEADVVIVPALAVDRRGTRLGRGAGFYDRSLPLRGASAALLAIVRDDEFVDELPAQPHDVPMTHVLTPAHGVRPL</sequence>
<dbReference type="SUPFAM" id="SSF100950">
    <property type="entry name" value="NagB/RpiA/CoA transferase-like"/>
    <property type="match status" value="1"/>
</dbReference>
<keyword evidence="3 4" id="KW-0067">ATP-binding</keyword>
<dbReference type="GO" id="GO:0005524">
    <property type="term" value="F:ATP binding"/>
    <property type="evidence" value="ECO:0007669"/>
    <property type="project" value="UniProtKB-KW"/>
</dbReference>
<keyword evidence="5" id="KW-0460">Magnesium</keyword>
<keyword evidence="7" id="KW-1185">Reference proteome</keyword>
<dbReference type="RefSeq" id="WP_126332600.1">
    <property type="nucleotide sequence ID" value="NZ_AP022604.1"/>
</dbReference>
<dbReference type="GO" id="GO:0035999">
    <property type="term" value="P:tetrahydrofolate interconversion"/>
    <property type="evidence" value="ECO:0007669"/>
    <property type="project" value="TreeGrafter"/>
</dbReference>
<feature type="binding site" evidence="4">
    <location>
        <position position="51"/>
    </location>
    <ligand>
        <name>substrate</name>
    </ligand>
</feature>
<dbReference type="Pfam" id="PF01812">
    <property type="entry name" value="5-FTHF_cyc-lig"/>
    <property type="match status" value="1"/>
</dbReference>
<reference evidence="6 7" key="1">
    <citation type="submission" date="2018-12" db="EMBL/GenBank/DDBJ databases">
        <authorList>
            <consortium name="Pathogen Informatics"/>
        </authorList>
    </citation>
    <scope>NUCLEOTIDE SEQUENCE [LARGE SCALE GENOMIC DNA]</scope>
    <source>
        <strain evidence="6 7">NCTC10485</strain>
    </source>
</reference>
<dbReference type="EC" id="6.3.3.2" evidence="5"/>
<dbReference type="InterPro" id="IPR037171">
    <property type="entry name" value="NagB/RpiA_transferase-like"/>
</dbReference>
<dbReference type="PANTHER" id="PTHR23407">
    <property type="entry name" value="ATPASE INHIBITOR/5-FORMYLTETRAHYDROFOLATE CYCLO-LIGASE"/>
    <property type="match status" value="1"/>
</dbReference>
<feature type="binding site" evidence="4">
    <location>
        <position position="56"/>
    </location>
    <ligand>
        <name>substrate</name>
    </ligand>
</feature>
<dbReference type="GO" id="GO:0030272">
    <property type="term" value="F:5-formyltetrahydrofolate cyclo-ligase activity"/>
    <property type="evidence" value="ECO:0007669"/>
    <property type="project" value="UniProtKB-EC"/>
</dbReference>
<keyword evidence="6" id="KW-0436">Ligase</keyword>
<organism evidence="6 7">
    <name type="scientific">Mycolicibacterium chitae</name>
    <name type="common">Mycobacterium chitae</name>
    <dbReference type="NCBI Taxonomy" id="1792"/>
    <lineage>
        <taxon>Bacteria</taxon>
        <taxon>Bacillati</taxon>
        <taxon>Actinomycetota</taxon>
        <taxon>Actinomycetes</taxon>
        <taxon>Mycobacteriales</taxon>
        <taxon>Mycobacteriaceae</taxon>
        <taxon>Mycolicibacterium</taxon>
    </lineage>
</organism>
<comment type="cofactor">
    <cofactor evidence="5">
        <name>Mg(2+)</name>
        <dbReference type="ChEBI" id="CHEBI:18420"/>
    </cofactor>
</comment>
<comment type="similarity">
    <text evidence="1 5">Belongs to the 5-formyltetrahydrofolate cyclo-ligase family.</text>
</comment>
<feature type="binding site" evidence="4">
    <location>
        <begin position="6"/>
        <end position="10"/>
    </location>
    <ligand>
        <name>ATP</name>
        <dbReference type="ChEBI" id="CHEBI:30616"/>
    </ligand>
</feature>
<evidence type="ECO:0000256" key="4">
    <source>
        <dbReference type="PIRSR" id="PIRSR006806-1"/>
    </source>
</evidence>
<evidence type="ECO:0000313" key="7">
    <source>
        <dbReference type="Proteomes" id="UP000282551"/>
    </source>
</evidence>
<keyword evidence="2 4" id="KW-0547">Nucleotide-binding</keyword>